<accession>A0AAN9Z8M9</accession>
<dbReference type="InterPro" id="IPR050213">
    <property type="entry name" value="GST_superfamily"/>
</dbReference>
<dbReference type="GO" id="GO:0004364">
    <property type="term" value="F:glutathione transferase activity"/>
    <property type="evidence" value="ECO:0007669"/>
    <property type="project" value="UniProtKB-EC"/>
</dbReference>
<dbReference type="CDD" id="cd03039">
    <property type="entry name" value="GST_N_Sigma_like"/>
    <property type="match status" value="1"/>
</dbReference>
<dbReference type="InterPro" id="IPR036282">
    <property type="entry name" value="Glutathione-S-Trfase_C_sf"/>
</dbReference>
<comment type="similarity">
    <text evidence="3">Belongs to the GST superfamily. Sigma family.</text>
</comment>
<dbReference type="GO" id="GO:0006749">
    <property type="term" value="P:glutathione metabolic process"/>
    <property type="evidence" value="ECO:0007669"/>
    <property type="project" value="TreeGrafter"/>
</dbReference>
<feature type="domain" description="GST N-terminal" evidence="5">
    <location>
        <begin position="3"/>
        <end position="80"/>
    </location>
</feature>
<sequence>MASKPKLTYLNMRGFAEPIRYLLAYANIEYEDRRINPVDFPQEKLSLPYGQVPVLEINGKMINQSNAITRFVASLCGLTGSDDFEAFQIHAMADTIMDLRNFFGDSFWRPIEQDEEHVQARKEEHLRNDIIPFYLSRFEKTVKENNGYFVNGKLSYADVMFAALELHFSNCLEEDITSSYPVLKELVEKVNTIPRIKEWIDNRPITEF</sequence>
<protein>
    <recommendedName>
        <fullName evidence="1">glutathione transferase</fullName>
        <ecNumber evidence="1">2.5.1.18</ecNumber>
    </recommendedName>
</protein>
<evidence type="ECO:0000256" key="1">
    <source>
        <dbReference type="ARBA" id="ARBA00012452"/>
    </source>
</evidence>
<dbReference type="Pfam" id="PF02798">
    <property type="entry name" value="GST_N"/>
    <property type="match status" value="1"/>
</dbReference>
<dbReference type="InterPro" id="IPR004046">
    <property type="entry name" value="GST_C"/>
</dbReference>
<dbReference type="InterPro" id="IPR010987">
    <property type="entry name" value="Glutathione-S-Trfase_C-like"/>
</dbReference>
<dbReference type="PANTHER" id="PTHR11571">
    <property type="entry name" value="GLUTATHIONE S-TRANSFERASE"/>
    <property type="match status" value="1"/>
</dbReference>
<dbReference type="EC" id="2.5.1.18" evidence="1"/>
<dbReference type="Gene3D" id="1.20.1050.10">
    <property type="match status" value="1"/>
</dbReference>
<dbReference type="InterPro" id="IPR004045">
    <property type="entry name" value="Glutathione_S-Trfase_N"/>
</dbReference>
<reference evidence="7 8" key="1">
    <citation type="submission" date="2024-03" db="EMBL/GenBank/DDBJ databases">
        <title>The genome assembly and annotation of the cricket Gryllus longicercus Weissman &amp; Gray.</title>
        <authorList>
            <person name="Szrajer S."/>
            <person name="Gray D."/>
            <person name="Ylla G."/>
        </authorList>
    </citation>
    <scope>NUCLEOTIDE SEQUENCE [LARGE SCALE GENOMIC DNA]</scope>
    <source>
        <strain evidence="7">DAG 2021-001</strain>
        <tissue evidence="7">Whole body minus gut</tissue>
    </source>
</reference>
<organism evidence="7 8">
    <name type="scientific">Gryllus longicercus</name>
    <dbReference type="NCBI Taxonomy" id="2509291"/>
    <lineage>
        <taxon>Eukaryota</taxon>
        <taxon>Metazoa</taxon>
        <taxon>Ecdysozoa</taxon>
        <taxon>Arthropoda</taxon>
        <taxon>Hexapoda</taxon>
        <taxon>Insecta</taxon>
        <taxon>Pterygota</taxon>
        <taxon>Neoptera</taxon>
        <taxon>Polyneoptera</taxon>
        <taxon>Orthoptera</taxon>
        <taxon>Ensifera</taxon>
        <taxon>Gryllidea</taxon>
        <taxon>Grylloidea</taxon>
        <taxon>Gryllidae</taxon>
        <taxon>Gryllinae</taxon>
        <taxon>Gryllus</taxon>
    </lineage>
</organism>
<dbReference type="PANTHER" id="PTHR11571:SF224">
    <property type="entry name" value="HEMATOPOIETIC PROSTAGLANDIN D SYNTHASE"/>
    <property type="match status" value="1"/>
</dbReference>
<feature type="domain" description="GST C-terminal" evidence="6">
    <location>
        <begin position="82"/>
        <end position="208"/>
    </location>
</feature>
<dbReference type="SFLD" id="SFLDS00019">
    <property type="entry name" value="Glutathione_Transferase_(cytos"/>
    <property type="match status" value="1"/>
</dbReference>
<evidence type="ECO:0000259" key="6">
    <source>
        <dbReference type="PROSITE" id="PS50405"/>
    </source>
</evidence>
<name>A0AAN9Z8M9_9ORTH</name>
<dbReference type="SFLD" id="SFLDG00363">
    <property type="entry name" value="AMPS_(cytGST):_Alpha-__Mu-__Pi"/>
    <property type="match status" value="1"/>
</dbReference>
<dbReference type="Pfam" id="PF14497">
    <property type="entry name" value="GST_C_3"/>
    <property type="match status" value="1"/>
</dbReference>
<dbReference type="SUPFAM" id="SSF52833">
    <property type="entry name" value="Thioredoxin-like"/>
    <property type="match status" value="1"/>
</dbReference>
<comment type="caution">
    <text evidence="7">The sequence shown here is derived from an EMBL/GenBank/DDBJ whole genome shotgun (WGS) entry which is preliminary data.</text>
</comment>
<dbReference type="Proteomes" id="UP001378592">
    <property type="component" value="Unassembled WGS sequence"/>
</dbReference>
<dbReference type="CDD" id="cd03192">
    <property type="entry name" value="GST_C_Sigma_like"/>
    <property type="match status" value="1"/>
</dbReference>
<dbReference type="InterPro" id="IPR040079">
    <property type="entry name" value="Glutathione_S-Trfase"/>
</dbReference>
<gene>
    <name evidence="7" type="ORF">R5R35_005249</name>
</gene>
<evidence type="ECO:0000259" key="5">
    <source>
        <dbReference type="PROSITE" id="PS50404"/>
    </source>
</evidence>
<evidence type="ECO:0000313" key="8">
    <source>
        <dbReference type="Proteomes" id="UP001378592"/>
    </source>
</evidence>
<evidence type="ECO:0000256" key="4">
    <source>
        <dbReference type="ARBA" id="ARBA00047960"/>
    </source>
</evidence>
<keyword evidence="8" id="KW-1185">Reference proteome</keyword>
<evidence type="ECO:0000256" key="2">
    <source>
        <dbReference type="ARBA" id="ARBA00022679"/>
    </source>
</evidence>
<dbReference type="InterPro" id="IPR036249">
    <property type="entry name" value="Thioredoxin-like_sf"/>
</dbReference>
<dbReference type="FunFam" id="1.20.1050.10:FF:000030">
    <property type="entry name" value="Glutathione S-transferase S1"/>
    <property type="match status" value="1"/>
</dbReference>
<dbReference type="SFLD" id="SFLDG01205">
    <property type="entry name" value="AMPS.1"/>
    <property type="match status" value="1"/>
</dbReference>
<dbReference type="SUPFAM" id="SSF47616">
    <property type="entry name" value="GST C-terminal domain-like"/>
    <property type="match status" value="1"/>
</dbReference>
<dbReference type="AlphaFoldDB" id="A0AAN9Z8M9"/>
<dbReference type="PROSITE" id="PS50404">
    <property type="entry name" value="GST_NTER"/>
    <property type="match status" value="1"/>
</dbReference>
<dbReference type="PROSITE" id="PS50405">
    <property type="entry name" value="GST_CTER"/>
    <property type="match status" value="1"/>
</dbReference>
<evidence type="ECO:0000313" key="7">
    <source>
        <dbReference type="EMBL" id="KAK7866819.1"/>
    </source>
</evidence>
<dbReference type="EMBL" id="JAZDUA010000135">
    <property type="protein sequence ID" value="KAK7866819.1"/>
    <property type="molecule type" value="Genomic_DNA"/>
</dbReference>
<dbReference type="Gene3D" id="3.40.30.10">
    <property type="entry name" value="Glutaredoxin"/>
    <property type="match status" value="1"/>
</dbReference>
<comment type="catalytic activity">
    <reaction evidence="4">
        <text>RX + glutathione = an S-substituted glutathione + a halide anion + H(+)</text>
        <dbReference type="Rhea" id="RHEA:16437"/>
        <dbReference type="ChEBI" id="CHEBI:15378"/>
        <dbReference type="ChEBI" id="CHEBI:16042"/>
        <dbReference type="ChEBI" id="CHEBI:17792"/>
        <dbReference type="ChEBI" id="CHEBI:57925"/>
        <dbReference type="ChEBI" id="CHEBI:90779"/>
        <dbReference type="EC" id="2.5.1.18"/>
    </reaction>
</comment>
<keyword evidence="2" id="KW-0808">Transferase</keyword>
<proteinExistence type="inferred from homology"/>
<evidence type="ECO:0000256" key="3">
    <source>
        <dbReference type="ARBA" id="ARBA00038317"/>
    </source>
</evidence>